<evidence type="ECO:0000256" key="1">
    <source>
        <dbReference type="SAM" id="SignalP"/>
    </source>
</evidence>
<feature type="chain" id="PRO_5002662275" evidence="1">
    <location>
        <begin position="21"/>
        <end position="196"/>
    </location>
</feature>
<organism evidence="2 3">
    <name type="scientific">Maritimibacter alkaliphilus HTCC2654</name>
    <dbReference type="NCBI Taxonomy" id="314271"/>
    <lineage>
        <taxon>Bacteria</taxon>
        <taxon>Pseudomonadati</taxon>
        <taxon>Pseudomonadota</taxon>
        <taxon>Alphaproteobacteria</taxon>
        <taxon>Rhodobacterales</taxon>
        <taxon>Roseobacteraceae</taxon>
        <taxon>Maritimibacter</taxon>
    </lineage>
</organism>
<keyword evidence="1" id="KW-0732">Signal</keyword>
<accession>A3VIC7</accession>
<comment type="caution">
    <text evidence="2">The sequence shown here is derived from an EMBL/GenBank/DDBJ whole genome shotgun (WGS) entry which is preliminary data.</text>
</comment>
<gene>
    <name evidence="2" type="ORF">RB2654_01450</name>
</gene>
<dbReference type="EMBL" id="AAMT01000010">
    <property type="protein sequence ID" value="EAQ12126.1"/>
    <property type="molecule type" value="Genomic_DNA"/>
</dbReference>
<dbReference type="Proteomes" id="UP000002931">
    <property type="component" value="Unassembled WGS sequence"/>
</dbReference>
<feature type="signal peptide" evidence="1">
    <location>
        <begin position="1"/>
        <end position="20"/>
    </location>
</feature>
<keyword evidence="3" id="KW-1185">Reference proteome</keyword>
<evidence type="ECO:0000313" key="2">
    <source>
        <dbReference type="EMBL" id="EAQ12126.1"/>
    </source>
</evidence>
<dbReference type="AlphaFoldDB" id="A3VIC7"/>
<evidence type="ECO:0000313" key="3">
    <source>
        <dbReference type="Proteomes" id="UP000002931"/>
    </source>
</evidence>
<proteinExistence type="predicted"/>
<sequence length="196" mass="19547">MGTAAVALSGCAALSVLTQAQNFAEVKDQVDALSTTTTMPTSGFAVYEGNTVIGADYGSNDNVVLLGDAELTATFTSTGGTMVGTLDNFSGLVLTDAQRTQVENGNVPDDIISAAKSASGDVAITGGVIAGSAVAANSSGTVRMDGSDFAVSGNLMGEFRGTDAAAVQLTEGATFNMTRDGVNPTTGSTIEVDAVQ</sequence>
<dbReference type="HOGENOM" id="CLU_1388769_0_0_5"/>
<name>A3VIC7_9RHOB</name>
<reference evidence="2 3" key="1">
    <citation type="journal article" date="2010" name="J. Bacteriol.">
        <title>Genome sequences of Pelagibaca bermudensis HTCC2601T and Maritimibacter alkaliphilus HTCC2654T, the type strains of two marine Roseobacter genera.</title>
        <authorList>
            <person name="Thrash J.C."/>
            <person name="Cho J.C."/>
            <person name="Ferriera S."/>
            <person name="Johnson J."/>
            <person name="Vergin K.L."/>
            <person name="Giovannoni S.J."/>
        </authorList>
    </citation>
    <scope>NUCLEOTIDE SEQUENCE [LARGE SCALE GENOMIC DNA]</scope>
    <source>
        <strain evidence="2 3">HTCC2654</strain>
    </source>
</reference>
<protein>
    <submittedName>
        <fullName evidence="2">Uncharacterized protein</fullName>
    </submittedName>
</protein>